<reference evidence="1 2" key="1">
    <citation type="submission" date="2009-01" db="EMBL/GenBank/DDBJ databases">
        <authorList>
            <person name="Fulton L."/>
            <person name="Clifton S."/>
            <person name="Fulton B."/>
            <person name="Xu J."/>
            <person name="Minx P."/>
            <person name="Pepin K.H."/>
            <person name="Johnson M."/>
            <person name="Bhonagiri V."/>
            <person name="Nash W.E."/>
            <person name="Mardis E.R."/>
            <person name="Wilson R.K."/>
        </authorList>
    </citation>
    <scope>NUCLEOTIDE SEQUENCE [LARGE SCALE GENOMIC DNA]</scope>
    <source>
        <strain evidence="1 2">DSM 5476</strain>
    </source>
</reference>
<name>C0EAQ9_9FIRM</name>
<evidence type="ECO:0000313" key="1">
    <source>
        <dbReference type="EMBL" id="EEG31377.1"/>
    </source>
</evidence>
<accession>C0EAQ9</accession>
<gene>
    <name evidence="1" type="ORF">CLOSTMETH_00923</name>
</gene>
<comment type="caution">
    <text evidence="1">The sequence shown here is derived from an EMBL/GenBank/DDBJ whole genome shotgun (WGS) entry which is preliminary data.</text>
</comment>
<dbReference type="AlphaFoldDB" id="C0EAQ9"/>
<protein>
    <submittedName>
        <fullName evidence="1">Uncharacterized protein</fullName>
    </submittedName>
</protein>
<reference evidence="1 2" key="2">
    <citation type="submission" date="2009-02" db="EMBL/GenBank/DDBJ databases">
        <title>Draft genome sequence of Clostridium methylpentosum (DSM 5476).</title>
        <authorList>
            <person name="Sudarsanam P."/>
            <person name="Ley R."/>
            <person name="Guruge J."/>
            <person name="Turnbaugh P.J."/>
            <person name="Mahowald M."/>
            <person name="Liep D."/>
            <person name="Gordon J."/>
        </authorList>
    </citation>
    <scope>NUCLEOTIDE SEQUENCE [LARGE SCALE GENOMIC DNA]</scope>
    <source>
        <strain evidence="1 2">DSM 5476</strain>
    </source>
</reference>
<sequence length="63" mass="6661">MAKRESDSCQHRQGSSCSQRDALLCFGAAFPAGQVAVALDFGLNCCTAAMTFANSSVRIRSLC</sequence>
<dbReference type="Proteomes" id="UP000003340">
    <property type="component" value="Unassembled WGS sequence"/>
</dbReference>
<dbReference type="EMBL" id="ACEC01000035">
    <property type="protein sequence ID" value="EEG31377.1"/>
    <property type="molecule type" value="Genomic_DNA"/>
</dbReference>
<evidence type="ECO:0000313" key="2">
    <source>
        <dbReference type="Proteomes" id="UP000003340"/>
    </source>
</evidence>
<keyword evidence="2" id="KW-1185">Reference proteome</keyword>
<dbReference type="HOGENOM" id="CLU_2877918_0_0_9"/>
<organism evidence="1 2">
    <name type="scientific">[Clostridium] methylpentosum DSM 5476</name>
    <dbReference type="NCBI Taxonomy" id="537013"/>
    <lineage>
        <taxon>Bacteria</taxon>
        <taxon>Bacillati</taxon>
        <taxon>Bacillota</taxon>
        <taxon>Clostridia</taxon>
        <taxon>Eubacteriales</taxon>
        <taxon>Oscillospiraceae</taxon>
        <taxon>Oscillospiraceae incertae sedis</taxon>
    </lineage>
</organism>
<proteinExistence type="predicted"/>